<sequence>MRASLRRVVGRLNEARSHFGELFSGNYVFMQVNPAPVGKAFAAATAALILPPGITSRGSVDLKNTDQGRRLVHSHFAFSSKTIF</sequence>
<dbReference type="AlphaFoldDB" id="A0A7I8INY6"/>
<name>A0A7I8INY6_SPIIN</name>
<evidence type="ECO:0000313" key="1">
    <source>
        <dbReference type="EMBL" id="CAA2619821.1"/>
    </source>
</evidence>
<dbReference type="Proteomes" id="UP001189122">
    <property type="component" value="Unassembled WGS sequence"/>
</dbReference>
<dbReference type="EMBL" id="CACRZD030000005">
    <property type="protein sequence ID" value="CAA6659568.1"/>
    <property type="molecule type" value="Genomic_DNA"/>
</dbReference>
<reference evidence="1 2" key="1">
    <citation type="submission" date="2019-12" db="EMBL/GenBank/DDBJ databases">
        <authorList>
            <person name="Scholz U."/>
            <person name="Mascher M."/>
            <person name="Fiebig A."/>
        </authorList>
    </citation>
    <scope>NUCLEOTIDE SEQUENCE</scope>
</reference>
<organism evidence="1">
    <name type="scientific">Spirodela intermedia</name>
    <name type="common">Intermediate duckweed</name>
    <dbReference type="NCBI Taxonomy" id="51605"/>
    <lineage>
        <taxon>Eukaryota</taxon>
        <taxon>Viridiplantae</taxon>
        <taxon>Streptophyta</taxon>
        <taxon>Embryophyta</taxon>
        <taxon>Tracheophyta</taxon>
        <taxon>Spermatophyta</taxon>
        <taxon>Magnoliopsida</taxon>
        <taxon>Liliopsida</taxon>
        <taxon>Araceae</taxon>
        <taxon>Lemnoideae</taxon>
        <taxon>Spirodela</taxon>
    </lineage>
</organism>
<proteinExistence type="predicted"/>
<keyword evidence="2" id="KW-1185">Reference proteome</keyword>
<protein>
    <submittedName>
        <fullName evidence="1">Uncharacterized protein</fullName>
    </submittedName>
</protein>
<evidence type="ECO:0000313" key="2">
    <source>
        <dbReference type="Proteomes" id="UP001189122"/>
    </source>
</evidence>
<accession>A0A7I8INY6</accession>
<gene>
    <name evidence="1" type="ORF">SI7747_05005990</name>
</gene>
<dbReference type="EMBL" id="LR743592">
    <property type="protein sequence ID" value="CAA2619821.1"/>
    <property type="molecule type" value="Genomic_DNA"/>
</dbReference>
<dbReference type="PANTHER" id="PTHR36795">
    <property type="entry name" value="OS01G0938400 PROTEIN"/>
    <property type="match status" value="1"/>
</dbReference>
<dbReference type="PANTHER" id="PTHR36795:SF2">
    <property type="entry name" value="OS01G0938400 PROTEIN"/>
    <property type="match status" value="1"/>
</dbReference>